<proteinExistence type="predicted"/>
<keyword evidence="2" id="KW-1185">Reference proteome</keyword>
<evidence type="ECO:0000313" key="1">
    <source>
        <dbReference type="EMBL" id="KAI4385799.1"/>
    </source>
</evidence>
<comment type="caution">
    <text evidence="1">The sequence shown here is derived from an EMBL/GenBank/DDBJ whole genome shotgun (WGS) entry which is preliminary data.</text>
</comment>
<organism evidence="1 2">
    <name type="scientific">Melastoma candidum</name>
    <dbReference type="NCBI Taxonomy" id="119954"/>
    <lineage>
        <taxon>Eukaryota</taxon>
        <taxon>Viridiplantae</taxon>
        <taxon>Streptophyta</taxon>
        <taxon>Embryophyta</taxon>
        <taxon>Tracheophyta</taxon>
        <taxon>Spermatophyta</taxon>
        <taxon>Magnoliopsida</taxon>
        <taxon>eudicotyledons</taxon>
        <taxon>Gunneridae</taxon>
        <taxon>Pentapetalae</taxon>
        <taxon>rosids</taxon>
        <taxon>malvids</taxon>
        <taxon>Myrtales</taxon>
        <taxon>Melastomataceae</taxon>
        <taxon>Melastomatoideae</taxon>
        <taxon>Melastomateae</taxon>
        <taxon>Melastoma</taxon>
    </lineage>
</organism>
<dbReference type="Proteomes" id="UP001057402">
    <property type="component" value="Chromosome 2"/>
</dbReference>
<dbReference type="EMBL" id="CM042881">
    <property type="protein sequence ID" value="KAI4385799.1"/>
    <property type="molecule type" value="Genomic_DNA"/>
</dbReference>
<sequence length="572" mass="63391">MTDTPSVASAPPAPQLAPIPTSSAPPKTKVMDRTPGQPFPNLLDDIGGDSTGGEMAKTTGLRWGRTRRTPPPLLDFSVGCCCVVVFIRHKLGMSVRLSRSLPLPPRSSSREEQKLGIVTVLGCDPGTAARAPSLRRTLSADMSSKKWWAENGFHPSKKATSPFSIEDSSSSDDEEDTLRKDVEGCGGQVYIWKPRRDVESEKPEETWGSILFQKVEDSKSLPPPYVHPMVKRSKSCLSTRSLEICTESLGSETGSDGFSLYPASEVGDMEAEDGPEEHQQDRLSPQAADFDVDEFYMPKYNHARTAEKMRPLSFPPPIQSLATGNGGGSLSMHSRRDSGRLVLEAVSIPLEKNFEARREEGRLVLAFMNNNESYCDDNKDVDEDEDKLVMEMDEEISGEQEEPKEDKEGVVDPASMPKLLSGGGMNIRKLTKPLNKLIATPNRNPNWQGKFRRAYDWEEYEEDHTLLKQSLPLESVVARTLSMPRSVPSTATAPESLNAYEYFWRKKASINTFITSTTQPFSTLKSQSLNISAYAKNLQSHEAHGYVSPLLQSCNSPSRTNHLWEPKCITTS</sequence>
<evidence type="ECO:0000313" key="2">
    <source>
        <dbReference type="Proteomes" id="UP001057402"/>
    </source>
</evidence>
<name>A0ACB9S3T4_9MYRT</name>
<gene>
    <name evidence="1" type="ORF">MLD38_003792</name>
</gene>
<protein>
    <submittedName>
        <fullName evidence="1">Uncharacterized protein</fullName>
    </submittedName>
</protein>
<accession>A0ACB9S3T4</accession>
<reference evidence="2" key="1">
    <citation type="journal article" date="2023" name="Front. Plant Sci.">
        <title>Chromosomal-level genome assembly of Melastoma candidum provides insights into trichome evolution.</title>
        <authorList>
            <person name="Zhong Y."/>
            <person name="Wu W."/>
            <person name="Sun C."/>
            <person name="Zou P."/>
            <person name="Liu Y."/>
            <person name="Dai S."/>
            <person name="Zhou R."/>
        </authorList>
    </citation>
    <scope>NUCLEOTIDE SEQUENCE [LARGE SCALE GENOMIC DNA]</scope>
</reference>